<accession>A0ABV9WIP1</accession>
<dbReference type="EMBL" id="JBHSIU010000130">
    <property type="protein sequence ID" value="MFC5008254.1"/>
    <property type="molecule type" value="Genomic_DNA"/>
</dbReference>
<keyword evidence="1" id="KW-0812">Transmembrane</keyword>
<evidence type="ECO:0000256" key="1">
    <source>
        <dbReference type="SAM" id="Phobius"/>
    </source>
</evidence>
<protein>
    <submittedName>
        <fullName evidence="2">Uncharacterized protein</fullName>
    </submittedName>
</protein>
<name>A0ABV9WIP1_9ACTN</name>
<feature type="transmembrane region" description="Helical" evidence="1">
    <location>
        <begin position="127"/>
        <end position="148"/>
    </location>
</feature>
<organism evidence="2 3">
    <name type="scientific">Dactylosporangium cerinum</name>
    <dbReference type="NCBI Taxonomy" id="1434730"/>
    <lineage>
        <taxon>Bacteria</taxon>
        <taxon>Bacillati</taxon>
        <taxon>Actinomycetota</taxon>
        <taxon>Actinomycetes</taxon>
        <taxon>Micromonosporales</taxon>
        <taxon>Micromonosporaceae</taxon>
        <taxon>Dactylosporangium</taxon>
    </lineage>
</organism>
<dbReference type="Proteomes" id="UP001595912">
    <property type="component" value="Unassembled WGS sequence"/>
</dbReference>
<keyword evidence="1" id="KW-0472">Membrane</keyword>
<proteinExistence type="predicted"/>
<feature type="transmembrane region" description="Helical" evidence="1">
    <location>
        <begin position="7"/>
        <end position="25"/>
    </location>
</feature>
<reference evidence="3" key="1">
    <citation type="journal article" date="2019" name="Int. J. Syst. Evol. Microbiol.">
        <title>The Global Catalogue of Microorganisms (GCM) 10K type strain sequencing project: providing services to taxonomists for standard genome sequencing and annotation.</title>
        <authorList>
            <consortium name="The Broad Institute Genomics Platform"/>
            <consortium name="The Broad Institute Genome Sequencing Center for Infectious Disease"/>
            <person name="Wu L."/>
            <person name="Ma J."/>
        </authorList>
    </citation>
    <scope>NUCLEOTIDE SEQUENCE [LARGE SCALE GENOMIC DNA]</scope>
    <source>
        <strain evidence="3">CGMCC 4.7152</strain>
    </source>
</reference>
<evidence type="ECO:0000313" key="3">
    <source>
        <dbReference type="Proteomes" id="UP001595912"/>
    </source>
</evidence>
<keyword evidence="3" id="KW-1185">Reference proteome</keyword>
<gene>
    <name evidence="2" type="ORF">ACFPIJ_61885</name>
</gene>
<keyword evidence="1" id="KW-1133">Transmembrane helix</keyword>
<dbReference type="RefSeq" id="WP_380128910.1">
    <property type="nucleotide sequence ID" value="NZ_JBHSIU010000130.1"/>
</dbReference>
<sequence>MQRRGIVTGAACAGTALLAVVLYAINQQHPLSVLGTALLIALAATAAGGLLGFLFGIPRARAGAPDEQPPDIRPRYDANTNLEQVSDWLTKILIGVGLVELTTLLRAGGRLVATIGPAVGDGAQGRVVAGAMLVFFTATGFVLGWLLTRVLLAPALSRADGAALAAFVAAEQAEEAGDRASAETLRAEGVRLIRQATAAAGRYEQVRRGPADPDRTAAMEALVAEAKASTAAGAWLPEQVRDLFREGRDGGRVFALALMEGEPALIDVACVLDAVGASRSAFEQYHALLVTEIAVPAMTPGEREATLRVIEAQTGPRGRIREGTGRRRVAERIRTAVTEVAR</sequence>
<feature type="transmembrane region" description="Helical" evidence="1">
    <location>
        <begin position="31"/>
        <end position="55"/>
    </location>
</feature>
<evidence type="ECO:0000313" key="2">
    <source>
        <dbReference type="EMBL" id="MFC5008254.1"/>
    </source>
</evidence>
<comment type="caution">
    <text evidence="2">The sequence shown here is derived from an EMBL/GenBank/DDBJ whole genome shotgun (WGS) entry which is preliminary data.</text>
</comment>